<comment type="similarity">
    <text evidence="1">Belongs to the short-chain dehydrogenases/reductases (SDR) family.</text>
</comment>
<dbReference type="Gene3D" id="3.40.50.720">
    <property type="entry name" value="NAD(P)-binding Rossmann-like Domain"/>
    <property type="match status" value="1"/>
</dbReference>
<proteinExistence type="inferred from homology"/>
<evidence type="ECO:0000256" key="1">
    <source>
        <dbReference type="ARBA" id="ARBA00006484"/>
    </source>
</evidence>
<dbReference type="SUPFAM" id="SSF51735">
    <property type="entry name" value="NAD(P)-binding Rossmann-fold domains"/>
    <property type="match status" value="1"/>
</dbReference>
<dbReference type="AlphaFoldDB" id="A0A1W6SQM1"/>
<gene>
    <name evidence="4" type="ORF">EBAPG3_010050</name>
</gene>
<dbReference type="PRINTS" id="PR00081">
    <property type="entry name" value="GDHRDH"/>
</dbReference>
<evidence type="ECO:0000259" key="3">
    <source>
        <dbReference type="SMART" id="SM00822"/>
    </source>
</evidence>
<evidence type="ECO:0000313" key="4">
    <source>
        <dbReference type="EMBL" id="ARO88086.1"/>
    </source>
</evidence>
<dbReference type="FunFam" id="3.40.50.720:FF:000084">
    <property type="entry name" value="Short-chain dehydrogenase reductase"/>
    <property type="match status" value="1"/>
</dbReference>
<dbReference type="KEGG" id="nlc:EBAPG3_010050"/>
<dbReference type="PANTHER" id="PTHR48107:SF7">
    <property type="entry name" value="RE15974P"/>
    <property type="match status" value="1"/>
</dbReference>
<dbReference type="PANTHER" id="PTHR48107">
    <property type="entry name" value="NADPH-DEPENDENT ALDEHYDE REDUCTASE-LIKE PROTEIN, CHLOROPLASTIC-RELATED"/>
    <property type="match status" value="1"/>
</dbReference>
<reference evidence="4 5" key="1">
    <citation type="journal article" date="2015" name="Int. J. Syst. Evol. Microbiol.">
        <title>Nitrosospira lacus sp. nov., a psychrotolerant, ammonia-oxidizing bacterium from sandy lake sediment.</title>
        <authorList>
            <person name="Urakawa H."/>
            <person name="Garcia J.C."/>
            <person name="Nielsen J.L."/>
            <person name="Le V.Q."/>
            <person name="Kozlowski J.A."/>
            <person name="Stein L.Y."/>
            <person name="Lim C.K."/>
            <person name="Pommerening-Roser A."/>
            <person name="Martens-Habbena W."/>
            <person name="Stahl D.A."/>
            <person name="Klotz M.G."/>
        </authorList>
    </citation>
    <scope>NUCLEOTIDE SEQUENCE [LARGE SCALE GENOMIC DNA]</scope>
    <source>
        <strain evidence="4 5">APG3</strain>
    </source>
</reference>
<organism evidence="4 5">
    <name type="scientific">Nitrosospira lacus</name>
    <dbReference type="NCBI Taxonomy" id="1288494"/>
    <lineage>
        <taxon>Bacteria</taxon>
        <taxon>Pseudomonadati</taxon>
        <taxon>Pseudomonadota</taxon>
        <taxon>Betaproteobacteria</taxon>
        <taxon>Nitrosomonadales</taxon>
        <taxon>Nitrosomonadaceae</taxon>
        <taxon>Nitrosospira</taxon>
    </lineage>
</organism>
<protein>
    <submittedName>
        <fullName evidence="4">3-ketoacyl-ACP reductase</fullName>
    </submittedName>
</protein>
<dbReference type="InterPro" id="IPR020904">
    <property type="entry name" value="Sc_DH/Rdtase_CS"/>
</dbReference>
<accession>A0A1W6SQM1</accession>
<dbReference type="PROSITE" id="PS00061">
    <property type="entry name" value="ADH_SHORT"/>
    <property type="match status" value="1"/>
</dbReference>
<feature type="domain" description="Ketoreductase" evidence="3">
    <location>
        <begin position="15"/>
        <end position="198"/>
    </location>
</feature>
<sequence length="254" mass="26608">MPSEVTEMKKSLQDKVAIITGSSRGIGAEIARTLAGAGAKVVVNYLGSQKAAEAVCAAIAEAGGESLPVRADVSNSAEMHKLFDGAIARFNRVDILVNNAGVLISRNIAKISDEDFDRILNVNVKSVFYALREASTRLADGGRVVSLSSTVTRLMLPNYGAYAASKGAVEQLTRVFAREQGERGITANIVSPGPVNTEMFTAGKSEETIKRMANMSFIGRVGEPEDIAGVVLFLVGDEAGWVTGQNISASGGAA</sequence>
<dbReference type="eggNOG" id="COG1028">
    <property type="taxonomic scope" value="Bacteria"/>
</dbReference>
<dbReference type="GO" id="GO:0016614">
    <property type="term" value="F:oxidoreductase activity, acting on CH-OH group of donors"/>
    <property type="evidence" value="ECO:0007669"/>
    <property type="project" value="UniProtKB-ARBA"/>
</dbReference>
<keyword evidence="2" id="KW-0560">Oxidoreductase</keyword>
<dbReference type="Pfam" id="PF13561">
    <property type="entry name" value="adh_short_C2"/>
    <property type="match status" value="1"/>
</dbReference>
<keyword evidence="5" id="KW-1185">Reference proteome</keyword>
<dbReference type="EMBL" id="CP021106">
    <property type="protein sequence ID" value="ARO88086.1"/>
    <property type="molecule type" value="Genomic_DNA"/>
</dbReference>
<evidence type="ECO:0000256" key="2">
    <source>
        <dbReference type="ARBA" id="ARBA00023002"/>
    </source>
</evidence>
<dbReference type="Proteomes" id="UP000012179">
    <property type="component" value="Chromosome"/>
</dbReference>
<dbReference type="InterPro" id="IPR057326">
    <property type="entry name" value="KR_dom"/>
</dbReference>
<dbReference type="PRINTS" id="PR00080">
    <property type="entry name" value="SDRFAMILY"/>
</dbReference>
<dbReference type="InterPro" id="IPR002347">
    <property type="entry name" value="SDR_fam"/>
</dbReference>
<name>A0A1W6SQM1_9PROT</name>
<dbReference type="InterPro" id="IPR036291">
    <property type="entry name" value="NAD(P)-bd_dom_sf"/>
</dbReference>
<dbReference type="SMART" id="SM00822">
    <property type="entry name" value="PKS_KR"/>
    <property type="match status" value="1"/>
</dbReference>
<evidence type="ECO:0000313" key="5">
    <source>
        <dbReference type="Proteomes" id="UP000012179"/>
    </source>
</evidence>